<feature type="domain" description="COP9 signalosome complex subunit 3 N-terminal helical repeats" evidence="3">
    <location>
        <begin position="54"/>
        <end position="177"/>
    </location>
</feature>
<dbReference type="STRING" id="1081102.A0A168A1A4"/>
<dbReference type="EMBL" id="AZHD01000001">
    <property type="protein sequence ID" value="OAA68124.1"/>
    <property type="molecule type" value="Genomic_DNA"/>
</dbReference>
<feature type="compositionally biased region" description="Polar residues" evidence="2">
    <location>
        <begin position="413"/>
        <end position="424"/>
    </location>
</feature>
<dbReference type="Pfam" id="PF22788">
    <property type="entry name" value="COP9_hel_rpt"/>
    <property type="match status" value="2"/>
</dbReference>
<evidence type="ECO:0000256" key="1">
    <source>
        <dbReference type="ARBA" id="ARBA00022490"/>
    </source>
</evidence>
<dbReference type="PANTHER" id="PTHR10758:SF1">
    <property type="entry name" value="COP9 SIGNALOSOME COMPLEX SUBUNIT 3"/>
    <property type="match status" value="1"/>
</dbReference>
<dbReference type="PANTHER" id="PTHR10758">
    <property type="entry name" value="26S PROTEASOME NON-ATPASE REGULATORY SUBUNIT 3/COP9 SIGNALOSOME COMPLEX SUBUNIT 3"/>
    <property type="match status" value="1"/>
</dbReference>
<dbReference type="Proteomes" id="UP000076874">
    <property type="component" value="Unassembled WGS sequence"/>
</dbReference>
<dbReference type="GO" id="GO:0006511">
    <property type="term" value="P:ubiquitin-dependent protein catabolic process"/>
    <property type="evidence" value="ECO:0007669"/>
    <property type="project" value="TreeGrafter"/>
</dbReference>
<reference evidence="4 5" key="1">
    <citation type="journal article" date="2016" name="Genome Biol. Evol.">
        <title>Divergent and convergent evolution of fungal pathogenicity.</title>
        <authorList>
            <person name="Shang Y."/>
            <person name="Xiao G."/>
            <person name="Zheng P."/>
            <person name="Cen K."/>
            <person name="Zhan S."/>
            <person name="Wang C."/>
        </authorList>
    </citation>
    <scope>NUCLEOTIDE SEQUENCE [LARGE SCALE GENOMIC DNA]</scope>
    <source>
        <strain evidence="4 5">RCEF 264</strain>
    </source>
</reference>
<keyword evidence="5" id="KW-1185">Reference proteome</keyword>
<accession>A0A168A1A4</accession>
<dbReference type="AlphaFoldDB" id="A0A168A1A4"/>
<gene>
    <name evidence="4" type="ORF">SPI_00319</name>
</gene>
<dbReference type="InterPro" id="IPR055089">
    <property type="entry name" value="COP9_N"/>
</dbReference>
<proteinExistence type="predicted"/>
<sequence>MDHCASVLTHFSPRAEDGTCLGDDAFDRLINVHVGRVQKLFKDSAGIVAAHSLQLLDCLDAATHTYSYLALLDIILPTEAALYDSIEPAISDKILAFLVAFDPRQVRYIGSAFTHVFTAVSSGRILPASVAVEALARALAKIDPTGCMMTSNHLLLAKLAYHTNNARAALPVLGRSIVFYPGMATYREADRLCSLRLPPPSYISKDTGLTLPLKSSQVLEFDYILGLLHSSVRDWAAAHEAFARVVSYPARDNGISKITVEAHKHWVLTGLLLYGKVAASPRQTSNATTKVCSTINKVYMQLVEHFDAPNATTLLAELVVSFGDVFAADGNLSLVHEVVAAHPKWKIARLRRVYTNVSLAAIRKTITSTPPATDSTDSTTNNDDDDYFDIVSLLQDMIDTGMIKAVIRRPSAATAQPPSSTEGIETTKAGGGGQTHEPYLEFLPEEEEMSEAAFATKIAALAAKVQALEPLHKTTNEHLSLNRDYVRQYIRELKREKEDVDRDVFGGGVGGASMYDVDVDEEDLMTDTMGGF</sequence>
<protein>
    <submittedName>
        <fullName evidence="4">Cop9 subunit</fullName>
    </submittedName>
</protein>
<evidence type="ECO:0000313" key="4">
    <source>
        <dbReference type="EMBL" id="OAA68124.1"/>
    </source>
</evidence>
<evidence type="ECO:0000259" key="3">
    <source>
        <dbReference type="Pfam" id="PF22788"/>
    </source>
</evidence>
<dbReference type="GO" id="GO:0008180">
    <property type="term" value="C:COP9 signalosome"/>
    <property type="evidence" value="ECO:0007669"/>
    <property type="project" value="TreeGrafter"/>
</dbReference>
<name>A0A168A1A4_9HYPO</name>
<keyword evidence="1" id="KW-0963">Cytoplasm</keyword>
<evidence type="ECO:0000256" key="2">
    <source>
        <dbReference type="SAM" id="MobiDB-lite"/>
    </source>
</evidence>
<comment type="caution">
    <text evidence="4">The sequence shown here is derived from an EMBL/GenBank/DDBJ whole genome shotgun (WGS) entry which is preliminary data.</text>
</comment>
<dbReference type="OrthoDB" id="29061at2759"/>
<feature type="region of interest" description="Disordered" evidence="2">
    <location>
        <begin position="410"/>
        <end position="434"/>
    </location>
</feature>
<dbReference type="InterPro" id="IPR050756">
    <property type="entry name" value="CSN3"/>
</dbReference>
<evidence type="ECO:0000313" key="5">
    <source>
        <dbReference type="Proteomes" id="UP000076874"/>
    </source>
</evidence>
<feature type="domain" description="COP9 signalosome complex subunit 3 N-terminal helical repeats" evidence="3">
    <location>
        <begin position="213"/>
        <end position="286"/>
    </location>
</feature>
<organism evidence="4 5">
    <name type="scientific">Niveomyces insectorum RCEF 264</name>
    <dbReference type="NCBI Taxonomy" id="1081102"/>
    <lineage>
        <taxon>Eukaryota</taxon>
        <taxon>Fungi</taxon>
        <taxon>Dikarya</taxon>
        <taxon>Ascomycota</taxon>
        <taxon>Pezizomycotina</taxon>
        <taxon>Sordariomycetes</taxon>
        <taxon>Hypocreomycetidae</taxon>
        <taxon>Hypocreales</taxon>
        <taxon>Cordycipitaceae</taxon>
        <taxon>Niveomyces</taxon>
    </lineage>
</organism>